<dbReference type="AlphaFoldDB" id="A0A9D1LGH0"/>
<protein>
    <recommendedName>
        <fullName evidence="3">Lipoprotein</fullName>
    </recommendedName>
</protein>
<comment type="caution">
    <text evidence="1">The sequence shown here is derived from an EMBL/GenBank/DDBJ whole genome shotgun (WGS) entry which is preliminary data.</text>
</comment>
<evidence type="ECO:0000313" key="1">
    <source>
        <dbReference type="EMBL" id="HIU38680.1"/>
    </source>
</evidence>
<dbReference type="Gene3D" id="3.10.450.410">
    <property type="match status" value="1"/>
</dbReference>
<proteinExistence type="predicted"/>
<sequence>MKTILAIVVGAALAACSGKDTPANGAGSADSAVAEVKTIADVPAAQGRTDSEEAAVDDVENFATFFDKFKTDSVFQKERMKFPLKVLRTEYPEYPALRPAYEVTTISRDKMGYLHFLDDGIFQYAECRVGEDEELVTVSLDSDMLASYLFRAYEGKWYLAVKSDESM</sequence>
<reference evidence="1" key="1">
    <citation type="submission" date="2020-10" db="EMBL/GenBank/DDBJ databases">
        <authorList>
            <person name="Gilroy R."/>
        </authorList>
    </citation>
    <scope>NUCLEOTIDE SEQUENCE</scope>
    <source>
        <strain evidence="1">17073</strain>
    </source>
</reference>
<dbReference type="EMBL" id="DVMS01000096">
    <property type="protein sequence ID" value="HIU38680.1"/>
    <property type="molecule type" value="Genomic_DNA"/>
</dbReference>
<evidence type="ECO:0000313" key="2">
    <source>
        <dbReference type="Proteomes" id="UP000824076"/>
    </source>
</evidence>
<name>A0A9D1LGH0_9BACT</name>
<evidence type="ECO:0008006" key="3">
    <source>
        <dbReference type="Google" id="ProtNLM"/>
    </source>
</evidence>
<gene>
    <name evidence="1" type="ORF">IAD18_03315</name>
</gene>
<dbReference type="PROSITE" id="PS51257">
    <property type="entry name" value="PROKAR_LIPOPROTEIN"/>
    <property type="match status" value="1"/>
</dbReference>
<dbReference type="Proteomes" id="UP000824076">
    <property type="component" value="Unassembled WGS sequence"/>
</dbReference>
<organism evidence="1 2">
    <name type="scientific">Candidatus Limisoma intestinavium</name>
    <dbReference type="NCBI Taxonomy" id="2840856"/>
    <lineage>
        <taxon>Bacteria</taxon>
        <taxon>Pseudomonadati</taxon>
        <taxon>Bacteroidota</taxon>
        <taxon>Bacteroidia</taxon>
        <taxon>Bacteroidales</taxon>
        <taxon>Candidatus Limisoma</taxon>
    </lineage>
</organism>
<reference evidence="1" key="2">
    <citation type="journal article" date="2021" name="PeerJ">
        <title>Extensive microbial diversity within the chicken gut microbiome revealed by metagenomics and culture.</title>
        <authorList>
            <person name="Gilroy R."/>
            <person name="Ravi A."/>
            <person name="Getino M."/>
            <person name="Pursley I."/>
            <person name="Horton D.L."/>
            <person name="Alikhan N.F."/>
            <person name="Baker D."/>
            <person name="Gharbi K."/>
            <person name="Hall N."/>
            <person name="Watson M."/>
            <person name="Adriaenssens E.M."/>
            <person name="Foster-Nyarko E."/>
            <person name="Jarju S."/>
            <person name="Secka A."/>
            <person name="Antonio M."/>
            <person name="Oren A."/>
            <person name="Chaudhuri R.R."/>
            <person name="La Ragione R."/>
            <person name="Hildebrand F."/>
            <person name="Pallen M.J."/>
        </authorList>
    </citation>
    <scope>NUCLEOTIDE SEQUENCE</scope>
    <source>
        <strain evidence="1">17073</strain>
    </source>
</reference>
<accession>A0A9D1LGH0</accession>